<name>A0A6A3E533_9STRA</name>
<dbReference type="Pfam" id="PF10551">
    <property type="entry name" value="MULE"/>
    <property type="match status" value="1"/>
</dbReference>
<evidence type="ECO:0000313" key="4">
    <source>
        <dbReference type="EMBL" id="KAE9182898.1"/>
    </source>
</evidence>
<sequence>MPRRVSWREKAVRVDAAEGEEVVSSLKSFGIDKSQTMACTLCPEAAHKMRYRLLVCSSEACVEASGVKCAWRGKIVTCLETEHVSIFEFSVHNTLASSPRRKKLTTTQKAFCRELAENHLRPMRIRHALSRKFDTPLEELAPLKTVQNFVNHYGRTKMENHDRVDELRAWIHEHAFNGSELMTQPFTFGWEMDNAGEPVVGNGSDERPFIIGLSTKALMLRLLVPTDSFIFHLDATYKMNQCDYPVLVIGLSDRSRRFHLVALFIISQDTQPVFEAALLSLRRLYYWVTQKNLVVQYAMADGDRAQCNALAAVFGDNPGYRFLMCFFHVMKKVQEHVKLFSSGTQASILRDIYDLHFARTHSDFLRMRNAMLKRWVRELGALPFAKYMCGQWLTGNFTSWQAYMTPPGFATTNNPAEIFNALLKRDYTLRRRLKMGSLLRELSACCQDQSSSVRAFEFGVVPTATLARRVSELKRANPLGLAEGQTVDGALTGDQTILLVVSLRAPRVIVAPNKRSEEGIAVSAQMGANYARMEVEMQPWGGWPVDVERQWCPCNYWFVFGSCIHVLFALRCTANVDSSGRDILVSRRKRKRTTVSVIDNTGRPRSNGPALSFE</sequence>
<organism evidence="2 7">
    <name type="scientific">Phytophthora fragariae</name>
    <dbReference type="NCBI Taxonomy" id="53985"/>
    <lineage>
        <taxon>Eukaryota</taxon>
        <taxon>Sar</taxon>
        <taxon>Stramenopiles</taxon>
        <taxon>Oomycota</taxon>
        <taxon>Peronosporomycetes</taxon>
        <taxon>Peronosporales</taxon>
        <taxon>Peronosporaceae</taxon>
        <taxon>Phytophthora</taxon>
    </lineage>
</organism>
<dbReference type="PANTHER" id="PTHR48142:SF1">
    <property type="entry name" value="MULE TRANSPOSASE DOMAIN-CONTAINING PROTEIN"/>
    <property type="match status" value="1"/>
</dbReference>
<dbReference type="OrthoDB" id="117733at2759"/>
<dbReference type="EMBL" id="QXGF01002146">
    <property type="protein sequence ID" value="KAE8925960.1"/>
    <property type="molecule type" value="Genomic_DNA"/>
</dbReference>
<proteinExistence type="predicted"/>
<dbReference type="Proteomes" id="UP000437068">
    <property type="component" value="Unassembled WGS sequence"/>
</dbReference>
<protein>
    <recommendedName>
        <fullName evidence="1">MULE transposase domain-containing protein</fullName>
    </recommendedName>
</protein>
<dbReference type="Proteomes" id="UP000441208">
    <property type="component" value="Unassembled WGS sequence"/>
</dbReference>
<evidence type="ECO:0000313" key="11">
    <source>
        <dbReference type="Proteomes" id="UP000441208"/>
    </source>
</evidence>
<dbReference type="EMBL" id="QXFZ01002088">
    <property type="protein sequence ID" value="KAE9080931.1"/>
    <property type="molecule type" value="Genomic_DNA"/>
</dbReference>
<evidence type="ECO:0000313" key="8">
    <source>
        <dbReference type="Proteomes" id="UP000433483"/>
    </source>
</evidence>
<keyword evidence="8" id="KW-1185">Reference proteome</keyword>
<comment type="caution">
    <text evidence="2">The sequence shown here is derived from an EMBL/GenBank/DDBJ whole genome shotgun (WGS) entry which is preliminary data.</text>
</comment>
<accession>A0A6A3E533</accession>
<dbReference type="Proteomes" id="UP000433483">
    <property type="component" value="Unassembled WGS sequence"/>
</dbReference>
<dbReference type="EMBL" id="QXGD01002068">
    <property type="protein sequence ID" value="KAE9194166.1"/>
    <property type="molecule type" value="Genomic_DNA"/>
</dbReference>
<evidence type="ECO:0000313" key="6">
    <source>
        <dbReference type="EMBL" id="KAE9284584.1"/>
    </source>
</evidence>
<evidence type="ECO:0000313" key="2">
    <source>
        <dbReference type="EMBL" id="KAE8925960.1"/>
    </source>
</evidence>
<dbReference type="EMBL" id="QXGE01002136">
    <property type="protein sequence ID" value="KAE9284584.1"/>
    <property type="molecule type" value="Genomic_DNA"/>
</dbReference>
<dbReference type="InterPro" id="IPR018289">
    <property type="entry name" value="MULE_transposase_dom"/>
</dbReference>
<evidence type="ECO:0000313" key="5">
    <source>
        <dbReference type="EMBL" id="KAE9194166.1"/>
    </source>
</evidence>
<reference evidence="7 8" key="1">
    <citation type="submission" date="2018-08" db="EMBL/GenBank/DDBJ databases">
        <title>Genomic investigation of the strawberry pathogen Phytophthora fragariae indicates pathogenicity is determined by transcriptional variation in three key races.</title>
        <authorList>
            <person name="Adams T.M."/>
            <person name="Armitage A.D."/>
            <person name="Sobczyk M.K."/>
            <person name="Bates H.J."/>
            <person name="Dunwell J.M."/>
            <person name="Nellist C.F."/>
            <person name="Harrison R.J."/>
        </authorList>
    </citation>
    <scope>NUCLEOTIDE SEQUENCE [LARGE SCALE GENOMIC DNA]</scope>
    <source>
        <strain evidence="6 9">A4</strain>
        <strain evidence="5 10">BC-1</strain>
        <strain evidence="4 8">NOV-27</strain>
        <strain evidence="3 11">NOV-71</strain>
        <strain evidence="2 7">NOV-9</strain>
    </source>
</reference>
<evidence type="ECO:0000313" key="9">
    <source>
        <dbReference type="Proteomes" id="UP000437068"/>
    </source>
</evidence>
<evidence type="ECO:0000313" key="3">
    <source>
        <dbReference type="EMBL" id="KAE9080931.1"/>
    </source>
</evidence>
<dbReference type="Proteomes" id="UP000429523">
    <property type="component" value="Unassembled WGS sequence"/>
</dbReference>
<evidence type="ECO:0000313" key="10">
    <source>
        <dbReference type="Proteomes" id="UP000440367"/>
    </source>
</evidence>
<gene>
    <name evidence="6" type="ORF">PF001_g22311</name>
    <name evidence="5" type="ORF">PF002_g23682</name>
    <name evidence="4" type="ORF">PF005_g22303</name>
    <name evidence="3" type="ORF">PF007_g22846</name>
    <name evidence="2" type="ORF">PF009_g23837</name>
</gene>
<dbReference type="EMBL" id="QXGB01001988">
    <property type="protein sequence ID" value="KAE9182898.1"/>
    <property type="molecule type" value="Genomic_DNA"/>
</dbReference>
<feature type="domain" description="MULE transposase" evidence="1">
    <location>
        <begin position="231"/>
        <end position="332"/>
    </location>
</feature>
<evidence type="ECO:0000259" key="1">
    <source>
        <dbReference type="Pfam" id="PF10551"/>
    </source>
</evidence>
<dbReference type="PANTHER" id="PTHR48142">
    <property type="entry name" value="PIGMENTOSA GTPASE REGULATOR-LIKE PROTEIN, PUTATIVE-RELATED"/>
    <property type="match status" value="1"/>
</dbReference>
<dbReference type="AlphaFoldDB" id="A0A6A3E533"/>
<evidence type="ECO:0000313" key="7">
    <source>
        <dbReference type="Proteomes" id="UP000429523"/>
    </source>
</evidence>
<dbReference type="Proteomes" id="UP000440367">
    <property type="component" value="Unassembled WGS sequence"/>
</dbReference>